<name>A0A481YS80_9VIRU</name>
<dbReference type="GO" id="GO:0008270">
    <property type="term" value="F:zinc ion binding"/>
    <property type="evidence" value="ECO:0007669"/>
    <property type="project" value="UniProtKB-KW"/>
</dbReference>
<feature type="coiled-coil region" evidence="2">
    <location>
        <begin position="71"/>
        <end position="119"/>
    </location>
</feature>
<dbReference type="EMBL" id="MK500330">
    <property type="protein sequence ID" value="QBK86113.1"/>
    <property type="molecule type" value="Genomic_DNA"/>
</dbReference>
<sequence>MPKFRCEYCSKTFSTKGNLDIHIKNAQYCIKNRDGDTSTHTCQYCYSTLATKHSLSRHESKCPDKKVLEIEKKFKHDLKAKREKIKELESKVKKLEKHVKKLDESNQELIKELDEHRGIITGLKTAPDKKTIYNTNTAYVHPKLVNLPISNIPALTQEYMIEKVNDGILTYEKASKGYSGILEVIGELITHENDEGEIERNYVCTDVSRNSFHRLLESKKWKSDKGGRYLNNMLDTFRDVMEEYKDRVYETYKKTPHESIEWDQIDWERKNISILYSGIVCNEGTSDREELVNILRKEISKRASV</sequence>
<reference evidence="4" key="1">
    <citation type="journal article" date="2019" name="MBio">
        <title>Virus Genomes from Deep Sea Sediments Expand the Ocean Megavirome and Support Independent Origins of Viral Gigantism.</title>
        <authorList>
            <person name="Backstrom D."/>
            <person name="Yutin N."/>
            <person name="Jorgensen S.L."/>
            <person name="Dharamshi J."/>
            <person name="Homa F."/>
            <person name="Zaremba-Niedwiedzka K."/>
            <person name="Spang A."/>
            <person name="Wolf Y.I."/>
            <person name="Koonin E.V."/>
            <person name="Ettema T.J."/>
        </authorList>
    </citation>
    <scope>NUCLEOTIDE SEQUENCE</scope>
</reference>
<keyword evidence="1" id="KW-0862">Zinc</keyword>
<accession>A0A481YS80</accession>
<dbReference type="PROSITE" id="PS50157">
    <property type="entry name" value="ZINC_FINGER_C2H2_2"/>
    <property type="match status" value="1"/>
</dbReference>
<feature type="domain" description="C2H2-type" evidence="3">
    <location>
        <begin position="4"/>
        <end position="32"/>
    </location>
</feature>
<proteinExistence type="predicted"/>
<protein>
    <submittedName>
        <fullName evidence="4">C2H2 type zinc finger protein</fullName>
    </submittedName>
</protein>
<evidence type="ECO:0000256" key="1">
    <source>
        <dbReference type="PROSITE-ProRule" id="PRU00042"/>
    </source>
</evidence>
<evidence type="ECO:0000256" key="2">
    <source>
        <dbReference type="SAM" id="Coils"/>
    </source>
</evidence>
<evidence type="ECO:0000259" key="3">
    <source>
        <dbReference type="PROSITE" id="PS50157"/>
    </source>
</evidence>
<keyword evidence="1" id="KW-0863">Zinc-finger</keyword>
<organism evidence="4">
    <name type="scientific">Marseillevirus LCMAC101</name>
    <dbReference type="NCBI Taxonomy" id="2506602"/>
    <lineage>
        <taxon>Viruses</taxon>
        <taxon>Varidnaviria</taxon>
        <taxon>Bamfordvirae</taxon>
        <taxon>Nucleocytoviricota</taxon>
        <taxon>Megaviricetes</taxon>
        <taxon>Pimascovirales</taxon>
        <taxon>Pimascovirales incertae sedis</taxon>
        <taxon>Marseilleviridae</taxon>
    </lineage>
</organism>
<dbReference type="InterPro" id="IPR013087">
    <property type="entry name" value="Znf_C2H2_type"/>
</dbReference>
<dbReference type="Gene3D" id="3.30.160.60">
    <property type="entry name" value="Classic Zinc Finger"/>
    <property type="match status" value="1"/>
</dbReference>
<evidence type="ECO:0000313" key="4">
    <source>
        <dbReference type="EMBL" id="QBK86113.1"/>
    </source>
</evidence>
<gene>
    <name evidence="4" type="ORF">LCMAC101_07080</name>
</gene>
<keyword evidence="2" id="KW-0175">Coiled coil</keyword>
<keyword evidence="1" id="KW-0479">Metal-binding</keyword>